<evidence type="ECO:0000313" key="3">
    <source>
        <dbReference type="Proteomes" id="UP000326537"/>
    </source>
</evidence>
<gene>
    <name evidence="1" type="ORF">VBApiPXC38_01</name>
    <name evidence="2" type="ORF">VBApiPXC38_97</name>
</gene>
<protein>
    <submittedName>
        <fullName evidence="1">Uncharacterized protein</fullName>
    </submittedName>
</protein>
<reference evidence="1 3" key="1">
    <citation type="submission" date="2019-09" db="EMBL/GenBank/DDBJ databases">
        <title>The characteristics and genome analysis of VB_ApiP_XC38, a novel N4-like phage Infecting Acinetobacter pittii.</title>
        <authorList>
            <person name="Cheng M."/>
        </authorList>
    </citation>
    <scope>NUCLEOTIDE SEQUENCE [LARGE SCALE GENOMIC DNA]</scope>
</reference>
<accession>A0A5P8PQY5</accession>
<organism evidence="1 3">
    <name type="scientific">Acinetobacter phage VB_ApiP_XC38</name>
    <dbReference type="NCBI Taxonomy" id="2655002"/>
    <lineage>
        <taxon>Viruses</taxon>
        <taxon>Duplodnaviria</taxon>
        <taxon>Heunggongvirae</taxon>
        <taxon>Uroviricota</taxon>
        <taxon>Caudoviricetes</taxon>
        <taxon>Schitoviridae</taxon>
        <taxon>Exceevirus</taxon>
        <taxon>Exceevirus Xc38</taxon>
    </lineage>
</organism>
<evidence type="ECO:0000313" key="1">
    <source>
        <dbReference type="EMBL" id="QFR59688.1"/>
    </source>
</evidence>
<evidence type="ECO:0000313" key="2">
    <source>
        <dbReference type="EMBL" id="QFR59784.1"/>
    </source>
</evidence>
<proteinExistence type="predicted"/>
<dbReference type="EMBL" id="MN508356">
    <property type="protein sequence ID" value="QFR59688.1"/>
    <property type="molecule type" value="Genomic_DNA"/>
</dbReference>
<dbReference type="Proteomes" id="UP000326537">
    <property type="component" value="Segment"/>
</dbReference>
<dbReference type="EMBL" id="MN508356">
    <property type="protein sequence ID" value="QFR59784.1"/>
    <property type="molecule type" value="Genomic_DNA"/>
</dbReference>
<name>A0A5P8PQY5_9CAUD</name>
<sequence length="92" mass="9789">MSQAQQPQTLVGALTGTAMRGLKMIDRTFQAAEQGIGAVERITYIAESKASNLAEISDTADTLKLVIAKKELADKMKELGVSVNADGVMSFD</sequence>
<keyword evidence="3" id="KW-1185">Reference proteome</keyword>